<reference evidence="14 15" key="1">
    <citation type="submission" date="2015-04" db="EMBL/GenBank/DDBJ databases">
        <title>Genome sequence of Ceratocystis platani, a major pathogen of plane trees.</title>
        <authorList>
            <person name="Belbahri L."/>
        </authorList>
    </citation>
    <scope>NUCLEOTIDE SEQUENCE [LARGE SCALE GENOMIC DNA]</scope>
    <source>
        <strain evidence="14 15">CFO</strain>
    </source>
</reference>
<evidence type="ECO:0000256" key="1">
    <source>
        <dbReference type="ARBA" id="ARBA00004967"/>
    </source>
</evidence>
<dbReference type="PANTHER" id="PTHR11587">
    <property type="entry name" value="ARGININOSUCCINATE SYNTHASE"/>
    <property type="match status" value="1"/>
</dbReference>
<keyword evidence="8" id="KW-0547">Nucleotide-binding</keyword>
<dbReference type="InterPro" id="IPR001518">
    <property type="entry name" value="Arginosuc_synth"/>
</dbReference>
<dbReference type="InterPro" id="IPR024074">
    <property type="entry name" value="AS_cat/multimer_dom_body"/>
</dbReference>
<evidence type="ECO:0000256" key="4">
    <source>
        <dbReference type="ARBA" id="ARBA00014810"/>
    </source>
</evidence>
<organism evidence="14 15">
    <name type="scientific">Ceratocystis fimbriata f. sp. platani</name>
    <dbReference type="NCBI Taxonomy" id="88771"/>
    <lineage>
        <taxon>Eukaryota</taxon>
        <taxon>Fungi</taxon>
        <taxon>Dikarya</taxon>
        <taxon>Ascomycota</taxon>
        <taxon>Pezizomycotina</taxon>
        <taxon>Sordariomycetes</taxon>
        <taxon>Hypocreomycetidae</taxon>
        <taxon>Microascales</taxon>
        <taxon>Ceratocystidaceae</taxon>
        <taxon>Ceratocystis</taxon>
    </lineage>
</organism>
<name>A0A0F8AWM5_CERFI</name>
<dbReference type="PANTHER" id="PTHR11587:SF2">
    <property type="entry name" value="ARGININOSUCCINATE SYNTHASE"/>
    <property type="match status" value="1"/>
</dbReference>
<comment type="pathway">
    <text evidence="1">Amino-acid biosynthesis; L-arginine biosynthesis; L-arginine from L-ornithine and carbamoyl phosphate: step 2/3.</text>
</comment>
<evidence type="ECO:0000313" key="15">
    <source>
        <dbReference type="Proteomes" id="UP000034841"/>
    </source>
</evidence>
<dbReference type="FunFam" id="3.90.1260.10:FF:000003">
    <property type="entry name" value="Argininosuccinate synthase"/>
    <property type="match status" value="1"/>
</dbReference>
<dbReference type="OrthoDB" id="1688907at2759"/>
<dbReference type="EC" id="6.3.4.5" evidence="3"/>
<dbReference type="InterPro" id="IPR023434">
    <property type="entry name" value="Arginosuc_synth_type_1_subfam"/>
</dbReference>
<sequence>MAPKGKVCLAYSGGLDTSCILKWLLEEGYEVVCFLANVGQEEDWDQVRQKAALLGASKMIITDLRREFVDELCFRAVQCNAQYEGRYLLGTSLARPVIARAQMKVAAEEGCDYVSHGCTGKGNDQVRFELAFLTIDPKIKIIAPWRMPEFFERFQGRADLLDYAAATGIPVTSTKAKPYSMDDNLAHCSYESGQLEDPSQPPPTDMWTRTDDPLTAPNTPEDIQIFFEKGLPVKLVVGDKAITDSLELFLELNAIGKKHGIGRIDIVENRYVGIKSRGCYDSPAMTILRQAHLDIEGLVMDGKVRSLRDQFVTHSWSEILYNGLYFSPEREFVENSLVFSQKRVNGEVRLRCYKGNAYIIGRSSETEKLYSEEESSMDSLVDFSPVDTSGFISINAIRLKKYGAQKIEEGQSIGSI</sequence>
<keyword evidence="6 14" id="KW-0436">Ligase</keyword>
<evidence type="ECO:0000256" key="8">
    <source>
        <dbReference type="ARBA" id="ARBA00022741"/>
    </source>
</evidence>
<dbReference type="UniPathway" id="UPA00068">
    <property type="reaction ID" value="UER00113"/>
</dbReference>
<dbReference type="GO" id="GO:0000050">
    <property type="term" value="P:urea cycle"/>
    <property type="evidence" value="ECO:0007669"/>
    <property type="project" value="TreeGrafter"/>
</dbReference>
<dbReference type="SUPFAM" id="SSF52402">
    <property type="entry name" value="Adenine nucleotide alpha hydrolases-like"/>
    <property type="match status" value="1"/>
</dbReference>
<keyword evidence="7" id="KW-0028">Amino-acid biosynthesis</keyword>
<evidence type="ECO:0000256" key="9">
    <source>
        <dbReference type="ARBA" id="ARBA00022840"/>
    </source>
</evidence>
<evidence type="ECO:0000259" key="13">
    <source>
        <dbReference type="Pfam" id="PF20979"/>
    </source>
</evidence>
<dbReference type="GO" id="GO:0005737">
    <property type="term" value="C:cytoplasm"/>
    <property type="evidence" value="ECO:0007669"/>
    <property type="project" value="TreeGrafter"/>
</dbReference>
<dbReference type="HAMAP" id="MF_00005">
    <property type="entry name" value="Arg_succ_synth_type1"/>
    <property type="match status" value="1"/>
</dbReference>
<evidence type="ECO:0000256" key="5">
    <source>
        <dbReference type="ARBA" id="ARBA00022571"/>
    </source>
</evidence>
<dbReference type="InterPro" id="IPR048268">
    <property type="entry name" value="Arginosuc_syn_C"/>
</dbReference>
<evidence type="ECO:0000256" key="10">
    <source>
        <dbReference type="ARBA" id="ARBA00029916"/>
    </source>
</evidence>
<dbReference type="Gene3D" id="3.90.1260.10">
    <property type="entry name" value="Argininosuccinate synthetase, chain A, domain 2"/>
    <property type="match status" value="1"/>
</dbReference>
<dbReference type="SUPFAM" id="SSF69864">
    <property type="entry name" value="Argininosuccinate synthetase, C-terminal domain"/>
    <property type="match status" value="1"/>
</dbReference>
<dbReference type="CDD" id="cd01999">
    <property type="entry name" value="ASS"/>
    <property type="match status" value="1"/>
</dbReference>
<dbReference type="NCBIfam" id="TIGR00032">
    <property type="entry name" value="argG"/>
    <property type="match status" value="1"/>
</dbReference>
<dbReference type="NCBIfam" id="NF001770">
    <property type="entry name" value="PRK00509.1"/>
    <property type="match status" value="1"/>
</dbReference>
<dbReference type="FunFam" id="3.40.50.620:FF:000019">
    <property type="entry name" value="Argininosuccinate synthase"/>
    <property type="match status" value="1"/>
</dbReference>
<dbReference type="Pfam" id="PF20979">
    <property type="entry name" value="Arginosuc_syn_C"/>
    <property type="match status" value="1"/>
</dbReference>
<dbReference type="AlphaFoldDB" id="A0A0F8AWM5"/>
<dbReference type="GO" id="GO:0006526">
    <property type="term" value="P:L-arginine biosynthetic process"/>
    <property type="evidence" value="ECO:0007669"/>
    <property type="project" value="UniProtKB-UniPathway"/>
</dbReference>
<dbReference type="InterPro" id="IPR048267">
    <property type="entry name" value="Arginosuc_syn_N"/>
</dbReference>
<dbReference type="InterPro" id="IPR018223">
    <property type="entry name" value="Arginosuc_synth_CS"/>
</dbReference>
<proteinExistence type="inferred from homology"/>
<dbReference type="GO" id="GO:0004055">
    <property type="term" value="F:argininosuccinate synthase activity"/>
    <property type="evidence" value="ECO:0007669"/>
    <property type="project" value="UniProtKB-EC"/>
</dbReference>
<dbReference type="EMBL" id="LBBL01000446">
    <property type="protein sequence ID" value="KKF92351.1"/>
    <property type="molecule type" value="Genomic_DNA"/>
</dbReference>
<evidence type="ECO:0000259" key="12">
    <source>
        <dbReference type="Pfam" id="PF00764"/>
    </source>
</evidence>
<accession>A0A0F8AWM5</accession>
<dbReference type="GO" id="GO:0005524">
    <property type="term" value="F:ATP binding"/>
    <property type="evidence" value="ECO:0007669"/>
    <property type="project" value="UniProtKB-KW"/>
</dbReference>
<comment type="caution">
    <text evidence="14">The sequence shown here is derived from an EMBL/GenBank/DDBJ whole genome shotgun (WGS) entry which is preliminary data.</text>
</comment>
<feature type="domain" description="Arginosuccinate synthase C-terminal" evidence="13">
    <location>
        <begin position="179"/>
        <end position="402"/>
    </location>
</feature>
<dbReference type="Gene3D" id="3.40.50.620">
    <property type="entry name" value="HUPs"/>
    <property type="match status" value="1"/>
</dbReference>
<evidence type="ECO:0000256" key="3">
    <source>
        <dbReference type="ARBA" id="ARBA00012286"/>
    </source>
</evidence>
<dbReference type="PROSITE" id="PS00564">
    <property type="entry name" value="ARGININOSUCCIN_SYN_1"/>
    <property type="match status" value="1"/>
</dbReference>
<protein>
    <recommendedName>
        <fullName evidence="4">Argininosuccinate synthase</fullName>
        <ecNumber evidence="3">6.3.4.5</ecNumber>
    </recommendedName>
    <alternativeName>
        <fullName evidence="10">Citrulline--aspartate ligase</fullName>
    </alternativeName>
</protein>
<dbReference type="Pfam" id="PF00764">
    <property type="entry name" value="Arginosuc_synth"/>
    <property type="match status" value="1"/>
</dbReference>
<keyword evidence="5" id="KW-0055">Arginine biosynthesis</keyword>
<evidence type="ECO:0000256" key="2">
    <source>
        <dbReference type="ARBA" id="ARBA00011881"/>
    </source>
</evidence>
<evidence type="ECO:0000313" key="14">
    <source>
        <dbReference type="EMBL" id="KKF92351.1"/>
    </source>
</evidence>
<feature type="domain" description="Arginosuccinate synthase-like N-terminal" evidence="12">
    <location>
        <begin position="6"/>
        <end position="170"/>
    </location>
</feature>
<dbReference type="GO" id="GO:0000053">
    <property type="term" value="P:argininosuccinate metabolic process"/>
    <property type="evidence" value="ECO:0007669"/>
    <property type="project" value="TreeGrafter"/>
</dbReference>
<dbReference type="PROSITE" id="PS00565">
    <property type="entry name" value="ARGININOSUCCIN_SYN_2"/>
    <property type="match status" value="1"/>
</dbReference>
<comment type="subunit">
    <text evidence="2">Homotetramer.</text>
</comment>
<comment type="similarity">
    <text evidence="11">Belongs to the argininosuccinate synthase family. Type 1 subfamily.</text>
</comment>
<evidence type="ECO:0000256" key="11">
    <source>
        <dbReference type="ARBA" id="ARBA00060987"/>
    </source>
</evidence>
<gene>
    <name evidence="14" type="primary">ARG1</name>
    <name evidence="14" type="ORF">CFO_g5299</name>
</gene>
<dbReference type="Proteomes" id="UP000034841">
    <property type="component" value="Unassembled WGS sequence"/>
</dbReference>
<keyword evidence="15" id="KW-1185">Reference proteome</keyword>
<evidence type="ECO:0000256" key="6">
    <source>
        <dbReference type="ARBA" id="ARBA00022598"/>
    </source>
</evidence>
<dbReference type="InterPro" id="IPR014729">
    <property type="entry name" value="Rossmann-like_a/b/a_fold"/>
</dbReference>
<evidence type="ECO:0000256" key="7">
    <source>
        <dbReference type="ARBA" id="ARBA00022605"/>
    </source>
</evidence>
<keyword evidence="9" id="KW-0067">ATP-binding</keyword>